<dbReference type="InterPro" id="IPR037143">
    <property type="entry name" value="4-PPantetheinyl_Trfase_dom_sf"/>
</dbReference>
<keyword evidence="7 8" id="KW-0275">Fatty acid biosynthesis</keyword>
<keyword evidence="1 8" id="KW-0444">Lipid biosynthesis</keyword>
<dbReference type="Gene3D" id="3.90.470.20">
    <property type="entry name" value="4'-phosphopantetheinyl transferase domain"/>
    <property type="match status" value="1"/>
</dbReference>
<comment type="catalytic activity">
    <reaction evidence="8">
        <text>apo-[ACP] + CoA = holo-[ACP] + adenosine 3',5'-bisphosphate + H(+)</text>
        <dbReference type="Rhea" id="RHEA:12068"/>
        <dbReference type="Rhea" id="RHEA-COMP:9685"/>
        <dbReference type="Rhea" id="RHEA-COMP:9690"/>
        <dbReference type="ChEBI" id="CHEBI:15378"/>
        <dbReference type="ChEBI" id="CHEBI:29999"/>
        <dbReference type="ChEBI" id="CHEBI:57287"/>
        <dbReference type="ChEBI" id="CHEBI:58343"/>
        <dbReference type="ChEBI" id="CHEBI:64479"/>
        <dbReference type="EC" id="2.7.8.7"/>
    </reaction>
</comment>
<keyword evidence="6 8" id="KW-0443">Lipid metabolism</keyword>
<dbReference type="Proteomes" id="UP000736328">
    <property type="component" value="Unassembled WGS sequence"/>
</dbReference>
<keyword evidence="4 8" id="KW-0276">Fatty acid metabolism</keyword>
<keyword evidence="5 8" id="KW-0460">Magnesium</keyword>
<dbReference type="InterPro" id="IPR008278">
    <property type="entry name" value="4-PPantetheinyl_Trfase_dom"/>
</dbReference>
<gene>
    <name evidence="8 10" type="primary">acpS</name>
    <name evidence="10" type="ORF">HY768_02245</name>
</gene>
<comment type="similarity">
    <text evidence="8">Belongs to the P-Pant transferase superfamily. AcpS family.</text>
</comment>
<keyword evidence="2 8" id="KW-0808">Transferase</keyword>
<evidence type="ECO:0000256" key="1">
    <source>
        <dbReference type="ARBA" id="ARBA00022516"/>
    </source>
</evidence>
<sequence>MIIAIGTDIAKVERVEKAYQRYGQRFLEKIFTGGEIRFCLSRKHPAPALAARFAAKEAVSKCLGTGFHRGVYPNLIEIMDNEKSRPTVKLHGRALEFGKDNVFHLSLSHEKEYVIAVAVMEKV</sequence>
<feature type="domain" description="4'-phosphopantetheinyl transferase" evidence="9">
    <location>
        <begin position="4"/>
        <end position="118"/>
    </location>
</feature>
<evidence type="ECO:0000256" key="8">
    <source>
        <dbReference type="HAMAP-Rule" id="MF_00101"/>
    </source>
</evidence>
<dbReference type="GO" id="GO:0006633">
    <property type="term" value="P:fatty acid biosynthetic process"/>
    <property type="evidence" value="ECO:0007669"/>
    <property type="project" value="UniProtKB-UniRule"/>
</dbReference>
<comment type="caution">
    <text evidence="10">The sequence shown here is derived from an EMBL/GenBank/DDBJ whole genome shotgun (WGS) entry which is preliminary data.</text>
</comment>
<dbReference type="SUPFAM" id="SSF56214">
    <property type="entry name" value="4'-phosphopantetheinyl transferase"/>
    <property type="match status" value="1"/>
</dbReference>
<comment type="cofactor">
    <cofactor evidence="8">
        <name>Mg(2+)</name>
        <dbReference type="ChEBI" id="CHEBI:18420"/>
    </cofactor>
</comment>
<dbReference type="HAMAP" id="MF_00101">
    <property type="entry name" value="AcpS"/>
    <property type="match status" value="1"/>
</dbReference>
<evidence type="ECO:0000313" key="10">
    <source>
        <dbReference type="EMBL" id="MBI4726040.1"/>
    </source>
</evidence>
<reference evidence="10" key="1">
    <citation type="submission" date="2020-07" db="EMBL/GenBank/DDBJ databases">
        <title>Huge and variable diversity of episymbiotic CPR bacteria and DPANN archaea in groundwater ecosystems.</title>
        <authorList>
            <person name="He C.Y."/>
            <person name="Keren R."/>
            <person name="Whittaker M."/>
            <person name="Farag I.F."/>
            <person name="Doudna J."/>
            <person name="Cate J.H.D."/>
            <person name="Banfield J.F."/>
        </authorList>
    </citation>
    <scope>NUCLEOTIDE SEQUENCE</scope>
    <source>
        <strain evidence="10">NC_groundwater_1520_Pr4_B-0.1um_53_5</strain>
    </source>
</reference>
<dbReference type="InterPro" id="IPR002582">
    <property type="entry name" value="ACPS"/>
</dbReference>
<dbReference type="EC" id="2.7.8.7" evidence="8"/>
<dbReference type="NCBIfam" id="TIGR00556">
    <property type="entry name" value="pantethn_trn"/>
    <property type="match status" value="1"/>
</dbReference>
<dbReference type="InterPro" id="IPR004568">
    <property type="entry name" value="Ppantetheine-prot_Trfase_dom"/>
</dbReference>
<evidence type="ECO:0000256" key="3">
    <source>
        <dbReference type="ARBA" id="ARBA00022723"/>
    </source>
</evidence>
<evidence type="ECO:0000259" key="9">
    <source>
        <dbReference type="Pfam" id="PF01648"/>
    </source>
</evidence>
<evidence type="ECO:0000256" key="2">
    <source>
        <dbReference type="ARBA" id="ARBA00022679"/>
    </source>
</evidence>
<dbReference type="Pfam" id="PF01648">
    <property type="entry name" value="ACPS"/>
    <property type="match status" value="1"/>
</dbReference>
<accession>A0A933I7H1</accession>
<comment type="function">
    <text evidence="8">Transfers the 4'-phosphopantetheine moiety from coenzyme A to a Ser of acyl-carrier-protein.</text>
</comment>
<protein>
    <recommendedName>
        <fullName evidence="8">Holo-[acyl-carrier-protein] synthase</fullName>
        <shortName evidence="8">Holo-ACP synthase</shortName>
        <ecNumber evidence="8">2.7.8.7</ecNumber>
    </recommendedName>
    <alternativeName>
        <fullName evidence="8">4'-phosphopantetheinyl transferase AcpS</fullName>
    </alternativeName>
</protein>
<organism evidence="10 11">
    <name type="scientific">candidate division TA06 bacterium</name>
    <dbReference type="NCBI Taxonomy" id="2250710"/>
    <lineage>
        <taxon>Bacteria</taxon>
        <taxon>Bacteria division TA06</taxon>
    </lineage>
</organism>
<evidence type="ECO:0000313" key="11">
    <source>
        <dbReference type="Proteomes" id="UP000736328"/>
    </source>
</evidence>
<dbReference type="EMBL" id="JACQXR010000027">
    <property type="protein sequence ID" value="MBI4726040.1"/>
    <property type="molecule type" value="Genomic_DNA"/>
</dbReference>
<evidence type="ECO:0000256" key="7">
    <source>
        <dbReference type="ARBA" id="ARBA00023160"/>
    </source>
</evidence>
<comment type="subcellular location">
    <subcellularLocation>
        <location evidence="8">Cytoplasm</location>
    </subcellularLocation>
</comment>
<dbReference type="GO" id="GO:0005737">
    <property type="term" value="C:cytoplasm"/>
    <property type="evidence" value="ECO:0007669"/>
    <property type="project" value="UniProtKB-SubCell"/>
</dbReference>
<keyword evidence="3 8" id="KW-0479">Metal-binding</keyword>
<evidence type="ECO:0000256" key="4">
    <source>
        <dbReference type="ARBA" id="ARBA00022832"/>
    </source>
</evidence>
<name>A0A933I7H1_UNCT6</name>
<proteinExistence type="inferred from homology"/>
<keyword evidence="8" id="KW-0963">Cytoplasm</keyword>
<feature type="binding site" evidence="8">
    <location>
        <position position="8"/>
    </location>
    <ligand>
        <name>Mg(2+)</name>
        <dbReference type="ChEBI" id="CHEBI:18420"/>
    </ligand>
</feature>
<dbReference type="GO" id="GO:0008897">
    <property type="term" value="F:holo-[acyl-carrier-protein] synthase activity"/>
    <property type="evidence" value="ECO:0007669"/>
    <property type="project" value="UniProtKB-UniRule"/>
</dbReference>
<feature type="binding site" evidence="8">
    <location>
        <position position="57"/>
    </location>
    <ligand>
        <name>Mg(2+)</name>
        <dbReference type="ChEBI" id="CHEBI:18420"/>
    </ligand>
</feature>
<dbReference type="AlphaFoldDB" id="A0A933I7H1"/>
<dbReference type="GO" id="GO:0000287">
    <property type="term" value="F:magnesium ion binding"/>
    <property type="evidence" value="ECO:0007669"/>
    <property type="project" value="UniProtKB-UniRule"/>
</dbReference>
<evidence type="ECO:0000256" key="6">
    <source>
        <dbReference type="ARBA" id="ARBA00023098"/>
    </source>
</evidence>
<dbReference type="NCBIfam" id="TIGR00516">
    <property type="entry name" value="acpS"/>
    <property type="match status" value="1"/>
</dbReference>
<evidence type="ECO:0000256" key="5">
    <source>
        <dbReference type="ARBA" id="ARBA00022842"/>
    </source>
</evidence>